<keyword evidence="4" id="KW-0238">DNA-binding</keyword>
<evidence type="ECO:0000256" key="2">
    <source>
        <dbReference type="ARBA" id="ARBA00023015"/>
    </source>
</evidence>
<feature type="region of interest" description="Disordered" evidence="6">
    <location>
        <begin position="208"/>
        <end position="230"/>
    </location>
</feature>
<dbReference type="SUPFAM" id="SSF88659">
    <property type="entry name" value="Sigma3 and sigma4 domains of RNA polymerase sigma factors"/>
    <property type="match status" value="1"/>
</dbReference>
<dbReference type="InterPro" id="IPR039425">
    <property type="entry name" value="RNA_pol_sigma-70-like"/>
</dbReference>
<dbReference type="InterPro" id="IPR013325">
    <property type="entry name" value="RNA_pol_sigma_r2"/>
</dbReference>
<comment type="similarity">
    <text evidence="1">Belongs to the sigma-70 factor family. ECF subfamily.</text>
</comment>
<comment type="caution">
    <text evidence="8">The sequence shown here is derived from an EMBL/GenBank/DDBJ whole genome shotgun (WGS) entry which is preliminary data.</text>
</comment>
<dbReference type="Proteomes" id="UP001500707">
    <property type="component" value="Unassembled WGS sequence"/>
</dbReference>
<dbReference type="InterPro" id="IPR013249">
    <property type="entry name" value="RNA_pol_sigma70_r4_t2"/>
</dbReference>
<keyword evidence="3" id="KW-0731">Sigma factor</keyword>
<dbReference type="Gene3D" id="1.10.1740.10">
    <property type="match status" value="1"/>
</dbReference>
<sequence length="230" mass="25535">MGAVRTRPRAVEFLSHPGIAAAIRTRHMGQERWASGSPGGEEKVTMDAEAQDSFREFVENRSSALLRTAVLLSGGDRHAGEDLLQSALMKAADRWHRIDEPEAYVRQILYRQQISRWRLKWRRRELSVAEPPEAAAGPDGAAAAELRLLMRGALARLTARQRTVLVLRYFEDLPEADVARILGCTVGTVRSTTHRSLARLRSLAPELGALDPADPGSRPSRDFSPVEVRP</sequence>
<keyword evidence="5" id="KW-0804">Transcription</keyword>
<dbReference type="PANTHER" id="PTHR43133:SF50">
    <property type="entry name" value="ECF RNA POLYMERASE SIGMA FACTOR SIGM"/>
    <property type="match status" value="1"/>
</dbReference>
<dbReference type="CDD" id="cd06171">
    <property type="entry name" value="Sigma70_r4"/>
    <property type="match status" value="1"/>
</dbReference>
<evidence type="ECO:0000256" key="3">
    <source>
        <dbReference type="ARBA" id="ARBA00023082"/>
    </source>
</evidence>
<evidence type="ECO:0000256" key="5">
    <source>
        <dbReference type="ARBA" id="ARBA00023163"/>
    </source>
</evidence>
<keyword evidence="9" id="KW-1185">Reference proteome</keyword>
<evidence type="ECO:0000259" key="7">
    <source>
        <dbReference type="Pfam" id="PF08281"/>
    </source>
</evidence>
<evidence type="ECO:0000313" key="9">
    <source>
        <dbReference type="Proteomes" id="UP001500707"/>
    </source>
</evidence>
<dbReference type="PANTHER" id="PTHR43133">
    <property type="entry name" value="RNA POLYMERASE ECF-TYPE SIGMA FACTO"/>
    <property type="match status" value="1"/>
</dbReference>
<dbReference type="Gene3D" id="1.10.10.10">
    <property type="entry name" value="Winged helix-like DNA-binding domain superfamily/Winged helix DNA-binding domain"/>
    <property type="match status" value="1"/>
</dbReference>
<evidence type="ECO:0000256" key="1">
    <source>
        <dbReference type="ARBA" id="ARBA00010641"/>
    </source>
</evidence>
<dbReference type="NCBIfam" id="TIGR02937">
    <property type="entry name" value="sigma70-ECF"/>
    <property type="match status" value="1"/>
</dbReference>
<dbReference type="Pfam" id="PF08281">
    <property type="entry name" value="Sigma70_r4_2"/>
    <property type="match status" value="1"/>
</dbReference>
<gene>
    <name evidence="8" type="ORF">GCM10022295_43550</name>
</gene>
<evidence type="ECO:0000256" key="6">
    <source>
        <dbReference type="SAM" id="MobiDB-lite"/>
    </source>
</evidence>
<protein>
    <recommendedName>
        <fullName evidence="7">RNA polymerase sigma factor 70 region 4 type 2 domain-containing protein</fullName>
    </recommendedName>
</protein>
<accession>A0ABP6WWZ8</accession>
<organism evidence="8 9">
    <name type="scientific">Streptomyces osmaniensis</name>
    <dbReference type="NCBI Taxonomy" id="593134"/>
    <lineage>
        <taxon>Bacteria</taxon>
        <taxon>Bacillati</taxon>
        <taxon>Actinomycetota</taxon>
        <taxon>Actinomycetes</taxon>
        <taxon>Kitasatosporales</taxon>
        <taxon>Streptomycetaceae</taxon>
        <taxon>Streptomyces</taxon>
    </lineage>
</organism>
<feature type="domain" description="RNA polymerase sigma factor 70 region 4 type 2" evidence="7">
    <location>
        <begin position="150"/>
        <end position="200"/>
    </location>
</feature>
<proteinExistence type="inferred from homology"/>
<dbReference type="InterPro" id="IPR014325">
    <property type="entry name" value="RNA_pol_sigma-E_actinobac"/>
</dbReference>
<reference evidence="9" key="1">
    <citation type="journal article" date="2019" name="Int. J. Syst. Evol. Microbiol.">
        <title>The Global Catalogue of Microorganisms (GCM) 10K type strain sequencing project: providing services to taxonomists for standard genome sequencing and annotation.</title>
        <authorList>
            <consortium name="The Broad Institute Genomics Platform"/>
            <consortium name="The Broad Institute Genome Sequencing Center for Infectious Disease"/>
            <person name="Wu L."/>
            <person name="Ma J."/>
        </authorList>
    </citation>
    <scope>NUCLEOTIDE SEQUENCE [LARGE SCALE GENOMIC DNA]</scope>
    <source>
        <strain evidence="9">JCM 17656</strain>
    </source>
</reference>
<dbReference type="SUPFAM" id="SSF88946">
    <property type="entry name" value="Sigma2 domain of RNA polymerase sigma factors"/>
    <property type="match status" value="1"/>
</dbReference>
<evidence type="ECO:0000313" key="8">
    <source>
        <dbReference type="EMBL" id="GAA3556811.1"/>
    </source>
</evidence>
<dbReference type="InterPro" id="IPR013324">
    <property type="entry name" value="RNA_pol_sigma_r3/r4-like"/>
</dbReference>
<evidence type="ECO:0000256" key="4">
    <source>
        <dbReference type="ARBA" id="ARBA00023125"/>
    </source>
</evidence>
<dbReference type="InterPro" id="IPR014284">
    <property type="entry name" value="RNA_pol_sigma-70_dom"/>
</dbReference>
<name>A0ABP6WWZ8_9ACTN</name>
<dbReference type="InterPro" id="IPR036388">
    <property type="entry name" value="WH-like_DNA-bd_sf"/>
</dbReference>
<keyword evidence="2" id="KW-0805">Transcription regulation</keyword>
<dbReference type="EMBL" id="BAABCE010000008">
    <property type="protein sequence ID" value="GAA3556811.1"/>
    <property type="molecule type" value="Genomic_DNA"/>
</dbReference>
<dbReference type="NCBIfam" id="TIGR02983">
    <property type="entry name" value="SigE-fam_strep"/>
    <property type="match status" value="1"/>
</dbReference>